<dbReference type="Gene3D" id="3.30.70.100">
    <property type="match status" value="1"/>
</dbReference>
<dbReference type="Pfam" id="PF05336">
    <property type="entry name" value="rhaM"/>
    <property type="match status" value="1"/>
</dbReference>
<keyword evidence="2" id="KW-1185">Reference proteome</keyword>
<dbReference type="InterPro" id="IPR008000">
    <property type="entry name" value="Rham/fucose_mutarotase"/>
</dbReference>
<protein>
    <submittedName>
        <fullName evidence="1">L-rhamnose mutarotase</fullName>
    </submittedName>
</protein>
<comment type="caution">
    <text evidence="1">The sequence shown here is derived from an EMBL/GenBank/DDBJ whole genome shotgun (WGS) entry which is preliminary data.</text>
</comment>
<dbReference type="RefSeq" id="WP_114027942.1">
    <property type="nucleotide sequence ID" value="NZ_QOIL01000003.1"/>
</dbReference>
<reference evidence="1 2" key="1">
    <citation type="submission" date="2018-06" db="EMBL/GenBank/DDBJ databases">
        <title>Sphaerisporangium craniellae sp. nov., isolated from a marine sponge in the South China Sea.</title>
        <authorList>
            <person name="Li L."/>
        </authorList>
    </citation>
    <scope>NUCLEOTIDE SEQUENCE [LARGE SCALE GENOMIC DNA]</scope>
    <source>
        <strain evidence="1 2">CCTCC AA 208026</strain>
    </source>
</reference>
<dbReference type="Proteomes" id="UP000253094">
    <property type="component" value="Unassembled WGS sequence"/>
</dbReference>
<organism evidence="1 2">
    <name type="scientific">Sphaerisporangium album</name>
    <dbReference type="NCBI Taxonomy" id="509200"/>
    <lineage>
        <taxon>Bacteria</taxon>
        <taxon>Bacillati</taxon>
        <taxon>Actinomycetota</taxon>
        <taxon>Actinomycetes</taxon>
        <taxon>Streptosporangiales</taxon>
        <taxon>Streptosporangiaceae</taxon>
        <taxon>Sphaerisporangium</taxon>
    </lineage>
</organism>
<dbReference type="OrthoDB" id="3826869at2"/>
<dbReference type="AlphaFoldDB" id="A0A367FRJ1"/>
<name>A0A367FRJ1_9ACTN</name>
<dbReference type="GO" id="GO:0016857">
    <property type="term" value="F:racemase and epimerase activity, acting on carbohydrates and derivatives"/>
    <property type="evidence" value="ECO:0007669"/>
    <property type="project" value="InterPro"/>
</dbReference>
<sequence>MQRIALRTRLRAGAEEIYDEVHSVIPAELDADMRSAGVRSWTIWRDGRDLFHYVEVDDYAAMQERLKDSAANQAWQARINRLLEGDFDPRNTGLRVIWTMDAPDGLV</sequence>
<accession>A0A367FRJ1</accession>
<evidence type="ECO:0000313" key="2">
    <source>
        <dbReference type="Proteomes" id="UP000253094"/>
    </source>
</evidence>
<gene>
    <name evidence="1" type="ORF">DQ384_07475</name>
</gene>
<proteinExistence type="predicted"/>
<dbReference type="SUPFAM" id="SSF54909">
    <property type="entry name" value="Dimeric alpha+beta barrel"/>
    <property type="match status" value="1"/>
</dbReference>
<dbReference type="EMBL" id="QOIL01000003">
    <property type="protein sequence ID" value="RCG32327.1"/>
    <property type="molecule type" value="Genomic_DNA"/>
</dbReference>
<dbReference type="InterPro" id="IPR011008">
    <property type="entry name" value="Dimeric_a/b-barrel"/>
</dbReference>
<evidence type="ECO:0000313" key="1">
    <source>
        <dbReference type="EMBL" id="RCG32327.1"/>
    </source>
</evidence>